<sequence length="135" mass="14925">MKDALSGFSNSLIWFIVISIIVARGVIKTGLGEHLAYHFISILGKKTLGIAYSIAFCETILAPVTPSNTARAGAIINPIVQVIARSFKSTPEDGTQNKIGTYLSLVNYQEPILFHQLCLLQLQLQILWCFIFSLR</sequence>
<gene>
    <name evidence="6" type="ORF">D1F30_08005</name>
</gene>
<comment type="subcellular location">
    <subcellularLocation>
        <location evidence="1">Membrane</location>
        <topology evidence="1">Multi-pass membrane protein</topology>
    </subcellularLocation>
</comment>
<evidence type="ECO:0000313" key="6">
    <source>
        <dbReference type="EMBL" id="EAL9990327.1"/>
    </source>
</evidence>
<dbReference type="EMBL" id="AACSZL010000028">
    <property type="protein sequence ID" value="EAL9990327.1"/>
    <property type="molecule type" value="Genomic_DNA"/>
</dbReference>
<accession>A0A5Y6QNY8</accession>
<dbReference type="GO" id="GO:0016020">
    <property type="term" value="C:membrane"/>
    <property type="evidence" value="ECO:0007669"/>
    <property type="project" value="UniProtKB-SubCell"/>
</dbReference>
<comment type="similarity">
    <text evidence="2">Belongs to the SLC13A/DASS transporter (TC 2.A.47) family. DIT1 subfamily.</text>
</comment>
<dbReference type="GO" id="GO:0022857">
    <property type="term" value="F:transmembrane transporter activity"/>
    <property type="evidence" value="ECO:0007669"/>
    <property type="project" value="InterPro"/>
</dbReference>
<keyword evidence="3" id="KW-0812">Transmembrane</keyword>
<keyword evidence="4" id="KW-1133">Transmembrane helix</keyword>
<dbReference type="InterPro" id="IPR030676">
    <property type="entry name" value="CitT-rel"/>
</dbReference>
<dbReference type="InterPro" id="IPR001898">
    <property type="entry name" value="SLC13A/DASS"/>
</dbReference>
<evidence type="ECO:0000256" key="1">
    <source>
        <dbReference type="ARBA" id="ARBA00004141"/>
    </source>
</evidence>
<dbReference type="AlphaFoldDB" id="A0A5Y6QNY8"/>
<keyword evidence="5" id="KW-0472">Membrane</keyword>
<protein>
    <submittedName>
        <fullName evidence="6">2-oxoglutarate translocator</fullName>
    </submittedName>
</protein>
<evidence type="ECO:0000256" key="5">
    <source>
        <dbReference type="ARBA" id="ARBA00023136"/>
    </source>
</evidence>
<evidence type="ECO:0000256" key="2">
    <source>
        <dbReference type="ARBA" id="ARBA00007349"/>
    </source>
</evidence>
<evidence type="ECO:0000256" key="3">
    <source>
        <dbReference type="ARBA" id="ARBA00022692"/>
    </source>
</evidence>
<comment type="caution">
    <text evidence="6">The sequence shown here is derived from an EMBL/GenBank/DDBJ whole genome shotgun (WGS) entry which is preliminary data.</text>
</comment>
<proteinExistence type="inferred from homology"/>
<name>A0A5Y6QNY8_CAMJU</name>
<dbReference type="PANTHER" id="PTHR42826">
    <property type="entry name" value="DICARBOXYLATE TRANSPORTER 2.1, CHLOROPLASTIC"/>
    <property type="match status" value="1"/>
</dbReference>
<reference evidence="6" key="1">
    <citation type="submission" date="2018-08" db="EMBL/GenBank/DDBJ databases">
        <authorList>
            <consortium name="NARMS: The National Antimicrobial Resistance Monitoring System"/>
        </authorList>
    </citation>
    <scope>NUCLEOTIDE SEQUENCE</scope>
    <source>
        <strain evidence="6">FSIS11813166</strain>
    </source>
</reference>
<dbReference type="Pfam" id="PF00939">
    <property type="entry name" value="Na_sulph_symp"/>
    <property type="match status" value="1"/>
</dbReference>
<dbReference type="RefSeq" id="WP_079460867.1">
    <property type="nucleotide sequence ID" value="NZ_CUJM01000006.1"/>
</dbReference>
<organism evidence="6">
    <name type="scientific">Campylobacter jejuni</name>
    <dbReference type="NCBI Taxonomy" id="197"/>
    <lineage>
        <taxon>Bacteria</taxon>
        <taxon>Pseudomonadati</taxon>
        <taxon>Campylobacterota</taxon>
        <taxon>Epsilonproteobacteria</taxon>
        <taxon>Campylobacterales</taxon>
        <taxon>Campylobacteraceae</taxon>
        <taxon>Campylobacter</taxon>
    </lineage>
</organism>
<evidence type="ECO:0000256" key="4">
    <source>
        <dbReference type="ARBA" id="ARBA00022989"/>
    </source>
</evidence>